<dbReference type="SUPFAM" id="SSF53474">
    <property type="entry name" value="alpha/beta-Hydrolases"/>
    <property type="match status" value="1"/>
</dbReference>
<evidence type="ECO:0000313" key="2">
    <source>
        <dbReference type="EMBL" id="MTW12569.1"/>
    </source>
</evidence>
<dbReference type="Gene3D" id="3.40.50.1820">
    <property type="entry name" value="alpha/beta hydrolase"/>
    <property type="match status" value="1"/>
</dbReference>
<dbReference type="AlphaFoldDB" id="A0A6L6QJV8"/>
<dbReference type="PANTHER" id="PTHR46623">
    <property type="entry name" value="CARBOXYMETHYLENEBUTENOLIDASE-RELATED"/>
    <property type="match status" value="1"/>
</dbReference>
<comment type="caution">
    <text evidence="2">The sequence shown here is derived from an EMBL/GenBank/DDBJ whole genome shotgun (WGS) entry which is preliminary data.</text>
</comment>
<evidence type="ECO:0000313" key="3">
    <source>
        <dbReference type="Proteomes" id="UP000472320"/>
    </source>
</evidence>
<evidence type="ECO:0000259" key="1">
    <source>
        <dbReference type="Pfam" id="PF01738"/>
    </source>
</evidence>
<dbReference type="Proteomes" id="UP000472320">
    <property type="component" value="Unassembled WGS sequence"/>
</dbReference>
<protein>
    <submittedName>
        <fullName evidence="2">Carboxymethylenebutenolidase</fullName>
    </submittedName>
</protein>
<reference evidence="2 3" key="1">
    <citation type="submission" date="2019-11" db="EMBL/GenBank/DDBJ databases">
        <title>Type strains purchased from KCTC, JCM and DSMZ.</title>
        <authorList>
            <person name="Lu H."/>
        </authorList>
    </citation>
    <scope>NUCLEOTIDE SEQUENCE [LARGE SCALE GENOMIC DNA]</scope>
    <source>
        <strain evidence="2 3">JCM 31587</strain>
    </source>
</reference>
<gene>
    <name evidence="2" type="ORF">GM658_18325</name>
</gene>
<feature type="domain" description="Dienelactone hydrolase" evidence="1">
    <location>
        <begin position="62"/>
        <end position="282"/>
    </location>
</feature>
<name>A0A6L6QJV8_9BURK</name>
<organism evidence="2 3">
    <name type="scientific">Massilia eburnea</name>
    <dbReference type="NCBI Taxonomy" id="1776165"/>
    <lineage>
        <taxon>Bacteria</taxon>
        <taxon>Pseudomonadati</taxon>
        <taxon>Pseudomonadota</taxon>
        <taxon>Betaproteobacteria</taxon>
        <taxon>Burkholderiales</taxon>
        <taxon>Oxalobacteraceae</taxon>
        <taxon>Telluria group</taxon>
        <taxon>Massilia</taxon>
    </lineage>
</organism>
<dbReference type="EMBL" id="WNKX01000014">
    <property type="protein sequence ID" value="MTW12569.1"/>
    <property type="molecule type" value="Genomic_DNA"/>
</dbReference>
<dbReference type="OrthoDB" id="9787933at2"/>
<dbReference type="Pfam" id="PF01738">
    <property type="entry name" value="DLH"/>
    <property type="match status" value="1"/>
</dbReference>
<proteinExistence type="predicted"/>
<dbReference type="InterPro" id="IPR051049">
    <property type="entry name" value="Dienelactone_hydrolase-like"/>
</dbReference>
<dbReference type="InterPro" id="IPR002925">
    <property type="entry name" value="Dienelactn_hydro"/>
</dbReference>
<dbReference type="PANTHER" id="PTHR46623:SF6">
    <property type="entry name" value="ALPHA_BETA-HYDROLASES SUPERFAMILY PROTEIN"/>
    <property type="match status" value="1"/>
</dbReference>
<sequence length="293" mass="31788">MNLESSKAVEQAGLTLGSDPGLPGLKGQFLSLLTNFGTPLRQSLSTMITRTIHIDVAGQQLPVYLAHPEGKSSLPTILVISEIFGIHDYIISVANRLAEAGYLALAPDLFIRQGDPSREPTVAALMSNIVRKTPDAQVMADLDAVVEWAHTYGAETRRLGITGFCYGGRITWLYSHHNPQVKAGVAWYGRLAGAPTKGWPTLPVEIATALKTPVLGLYGGKDEHIPLDTVEQMRAALAQGQSKSQIHVYPDAQHGFHADYRPSYHPQAAQDGWQRALDWFRANGVAQVSGKCS</sequence>
<dbReference type="InterPro" id="IPR029058">
    <property type="entry name" value="AB_hydrolase_fold"/>
</dbReference>
<accession>A0A6L6QJV8</accession>
<dbReference type="GO" id="GO:0016787">
    <property type="term" value="F:hydrolase activity"/>
    <property type="evidence" value="ECO:0007669"/>
    <property type="project" value="InterPro"/>
</dbReference>
<keyword evidence="3" id="KW-1185">Reference proteome</keyword>